<dbReference type="Gene3D" id="3.40.390.10">
    <property type="entry name" value="Collagenase (Catalytic Domain)"/>
    <property type="match status" value="1"/>
</dbReference>
<dbReference type="EMBL" id="JH818024">
    <property type="protein sequence ID" value="EKC39795.1"/>
    <property type="molecule type" value="Genomic_DNA"/>
</dbReference>
<feature type="binding site" evidence="10">
    <location>
        <position position="184"/>
    </location>
    <ligand>
        <name>Zn(2+)</name>
        <dbReference type="ChEBI" id="CHEBI:29105"/>
        <label>1</label>
    </ligand>
</feature>
<feature type="binding site" description="in inhibited form" evidence="10">
    <location>
        <position position="75"/>
    </location>
    <ligand>
        <name>Zn(2+)</name>
        <dbReference type="ChEBI" id="CHEBI:29105"/>
        <label>2</label>
        <note>catalytic</note>
    </ligand>
</feature>
<dbReference type="InterPro" id="IPR036365">
    <property type="entry name" value="PGBD-like_sf"/>
</dbReference>
<evidence type="ECO:0000256" key="6">
    <source>
        <dbReference type="ARBA" id="ARBA00022837"/>
    </source>
</evidence>
<dbReference type="MEROPS" id="M10.010"/>
<dbReference type="PRINTS" id="PR00138">
    <property type="entry name" value="MATRIXIN"/>
</dbReference>
<evidence type="ECO:0000256" key="8">
    <source>
        <dbReference type="PIRSR" id="PIRSR001191-1"/>
    </source>
</evidence>
<feature type="binding site" evidence="9">
    <location>
        <position position="231"/>
    </location>
    <ligand>
        <name>Zn(2+)</name>
        <dbReference type="ChEBI" id="CHEBI:29105"/>
        <label>2</label>
        <note>catalytic</note>
    </ligand>
</feature>
<evidence type="ECO:0000256" key="4">
    <source>
        <dbReference type="ARBA" id="ARBA00022801"/>
    </source>
</evidence>
<feature type="binding site" evidence="10">
    <location>
        <position position="159"/>
    </location>
    <ligand>
        <name>Ca(2+)</name>
        <dbReference type="ChEBI" id="CHEBI:29108"/>
        <label>2</label>
    </ligand>
</feature>
<feature type="binding site" evidence="10">
    <location>
        <position position="171"/>
    </location>
    <ligand>
        <name>Zn(2+)</name>
        <dbReference type="ChEBI" id="CHEBI:29105"/>
        <label>1</label>
    </ligand>
</feature>
<dbReference type="GO" id="GO:0031012">
    <property type="term" value="C:extracellular matrix"/>
    <property type="evidence" value="ECO:0007669"/>
    <property type="project" value="InterPro"/>
</dbReference>
<dbReference type="InterPro" id="IPR018486">
    <property type="entry name" value="Hemopexin_CS"/>
</dbReference>
<feature type="binding site" evidence="10">
    <location>
        <position position="198"/>
    </location>
    <ligand>
        <name>Zn(2+)</name>
        <dbReference type="ChEBI" id="CHEBI:29105"/>
        <label>1</label>
    </ligand>
</feature>
<dbReference type="GO" id="GO:0008270">
    <property type="term" value="F:zinc ion binding"/>
    <property type="evidence" value="ECO:0007669"/>
    <property type="project" value="InterPro"/>
</dbReference>
<reference evidence="13" key="1">
    <citation type="journal article" date="2012" name="Nature">
        <title>The oyster genome reveals stress adaptation and complexity of shell formation.</title>
        <authorList>
            <person name="Zhang G."/>
            <person name="Fang X."/>
            <person name="Guo X."/>
            <person name="Li L."/>
            <person name="Luo R."/>
            <person name="Xu F."/>
            <person name="Yang P."/>
            <person name="Zhang L."/>
            <person name="Wang X."/>
            <person name="Qi H."/>
            <person name="Xiong Z."/>
            <person name="Que H."/>
            <person name="Xie Y."/>
            <person name="Holland P.W."/>
            <person name="Paps J."/>
            <person name="Zhu Y."/>
            <person name="Wu F."/>
            <person name="Chen Y."/>
            <person name="Wang J."/>
            <person name="Peng C."/>
            <person name="Meng J."/>
            <person name="Yang L."/>
            <person name="Liu J."/>
            <person name="Wen B."/>
            <person name="Zhang N."/>
            <person name="Huang Z."/>
            <person name="Zhu Q."/>
            <person name="Feng Y."/>
            <person name="Mount A."/>
            <person name="Hedgecock D."/>
            <person name="Xu Z."/>
            <person name="Liu Y."/>
            <person name="Domazet-Loso T."/>
            <person name="Du Y."/>
            <person name="Sun X."/>
            <person name="Zhang S."/>
            <person name="Liu B."/>
            <person name="Cheng P."/>
            <person name="Jiang X."/>
            <person name="Li J."/>
            <person name="Fan D."/>
            <person name="Wang W."/>
            <person name="Fu W."/>
            <person name="Wang T."/>
            <person name="Wang B."/>
            <person name="Zhang J."/>
            <person name="Peng Z."/>
            <person name="Li Y."/>
            <person name="Li N."/>
            <person name="Wang J."/>
            <person name="Chen M."/>
            <person name="He Y."/>
            <person name="Tan F."/>
            <person name="Song X."/>
            <person name="Zheng Q."/>
            <person name="Huang R."/>
            <person name="Yang H."/>
            <person name="Du X."/>
            <person name="Chen L."/>
            <person name="Yang M."/>
            <person name="Gaffney P.M."/>
            <person name="Wang S."/>
            <person name="Luo L."/>
            <person name="She Z."/>
            <person name="Ming Y."/>
            <person name="Huang W."/>
            <person name="Zhang S."/>
            <person name="Huang B."/>
            <person name="Zhang Y."/>
            <person name="Qu T."/>
            <person name="Ni P."/>
            <person name="Miao G."/>
            <person name="Wang J."/>
            <person name="Wang Q."/>
            <person name="Steinberg C.E."/>
            <person name="Wang H."/>
            <person name="Li N."/>
            <person name="Qian L."/>
            <person name="Zhang G."/>
            <person name="Li Y."/>
            <person name="Yang H."/>
            <person name="Liu X."/>
            <person name="Wang J."/>
            <person name="Yin Y."/>
            <person name="Wang J."/>
        </authorList>
    </citation>
    <scope>NUCLEOTIDE SEQUENCE [LARGE SCALE GENOMIC DNA]</scope>
    <source>
        <strain evidence="13">05x7-T-G4-1.051#20</strain>
    </source>
</reference>
<feature type="binding site" evidence="10">
    <location>
        <position position="355"/>
    </location>
    <ligand>
        <name>Ca(2+)</name>
        <dbReference type="ChEBI" id="CHEBI:29108"/>
        <label>5</label>
    </ligand>
</feature>
<keyword evidence="4" id="KW-0378">Hydrolase</keyword>
<comment type="similarity">
    <text evidence="1">Belongs to the peptidase M10A family.</text>
</comment>
<dbReference type="PIRSF" id="PIRSF001191">
    <property type="entry name" value="Peptidase_M10A_matrix"/>
    <property type="match status" value="1"/>
</dbReference>
<dbReference type="Pfam" id="PF00413">
    <property type="entry name" value="Peptidase_M10"/>
    <property type="match status" value="1"/>
</dbReference>
<feature type="binding site" evidence="10">
    <location>
        <position position="239"/>
    </location>
    <ligand>
        <name>Zn(2+)</name>
        <dbReference type="ChEBI" id="CHEBI:29105"/>
        <label>2</label>
        <note>catalytic</note>
    </ligand>
</feature>
<dbReference type="InterPro" id="IPR024079">
    <property type="entry name" value="MetalloPept_cat_dom_sf"/>
</dbReference>
<feature type="binding site" evidence="10">
    <location>
        <position position="177"/>
    </location>
    <ligand>
        <name>Ca(2+)</name>
        <dbReference type="ChEBI" id="CHEBI:29108"/>
        <label>3</label>
    </ligand>
</feature>
<dbReference type="InParanoid" id="K1REH9"/>
<feature type="binding site" evidence="9">
    <location>
        <position position="221"/>
    </location>
    <ligand>
        <name>Zn(2+)</name>
        <dbReference type="ChEBI" id="CHEBI:29105"/>
        <label>2</label>
        <note>catalytic</note>
    </ligand>
</feature>
<evidence type="ECO:0000256" key="2">
    <source>
        <dbReference type="ARBA" id="ARBA00022670"/>
    </source>
</evidence>
<keyword evidence="5 9" id="KW-0862">Zinc</keyword>
<dbReference type="InterPro" id="IPR033739">
    <property type="entry name" value="M10A_MMP"/>
</dbReference>
<dbReference type="PROSITE" id="PS00024">
    <property type="entry name" value="HEMOPEXIN"/>
    <property type="match status" value="1"/>
</dbReference>
<dbReference type="Pfam" id="PF01471">
    <property type="entry name" value="PG_binding_1"/>
    <property type="match status" value="1"/>
</dbReference>
<comment type="cofactor">
    <cofactor evidence="10">
        <name>Ca(2+)</name>
        <dbReference type="ChEBI" id="CHEBI:29108"/>
    </cofactor>
    <text evidence="10">Can bind about 5 Ca(2+) ions per subunit.</text>
</comment>
<evidence type="ECO:0000256" key="10">
    <source>
        <dbReference type="PIRSR" id="PIRSR621190-2"/>
    </source>
</evidence>
<evidence type="ECO:0000256" key="9">
    <source>
        <dbReference type="PIRSR" id="PIRSR001191-2"/>
    </source>
</evidence>
<dbReference type="SMART" id="SM00120">
    <property type="entry name" value="HX"/>
    <property type="match status" value="3"/>
</dbReference>
<keyword evidence="2" id="KW-0645">Protease</keyword>
<evidence type="ECO:0000256" key="11">
    <source>
        <dbReference type="PIRSR" id="PIRSR621190-4"/>
    </source>
</evidence>
<dbReference type="InterPro" id="IPR006026">
    <property type="entry name" value="Peptidase_Metallo"/>
</dbReference>
<dbReference type="SUPFAM" id="SSF50923">
    <property type="entry name" value="Hemopexin-like domain"/>
    <property type="match status" value="1"/>
</dbReference>
<feature type="binding site" evidence="10">
    <location>
        <position position="196"/>
    </location>
    <ligand>
        <name>Ca(2+)</name>
        <dbReference type="ChEBI" id="CHEBI:29108"/>
        <label>2</label>
    </ligand>
</feature>
<name>K1REH9_MAGGI</name>
<protein>
    <submittedName>
        <fullName evidence="13">Matrix metalloproteinase-19</fullName>
    </submittedName>
</protein>
<dbReference type="GO" id="GO:0030198">
    <property type="term" value="P:extracellular matrix organization"/>
    <property type="evidence" value="ECO:0007669"/>
    <property type="project" value="TreeGrafter"/>
</dbReference>
<dbReference type="GO" id="GO:0004222">
    <property type="term" value="F:metalloendopeptidase activity"/>
    <property type="evidence" value="ECO:0007669"/>
    <property type="project" value="InterPro"/>
</dbReference>
<dbReference type="AlphaFoldDB" id="K1REH9"/>
<evidence type="ECO:0000256" key="1">
    <source>
        <dbReference type="ARBA" id="ARBA00010370"/>
    </source>
</evidence>
<gene>
    <name evidence="13" type="ORF">CGI_10025348</name>
</gene>
<dbReference type="Pfam" id="PF00045">
    <property type="entry name" value="Hemopexin"/>
    <property type="match status" value="2"/>
</dbReference>
<evidence type="ECO:0000256" key="7">
    <source>
        <dbReference type="ARBA" id="ARBA00023049"/>
    </source>
</evidence>
<proteinExistence type="inferred from homology"/>
<evidence type="ECO:0000256" key="5">
    <source>
        <dbReference type="ARBA" id="ARBA00022833"/>
    </source>
</evidence>
<dbReference type="CDD" id="cd04278">
    <property type="entry name" value="ZnMc_MMP"/>
    <property type="match status" value="1"/>
</dbReference>
<evidence type="ECO:0000259" key="12">
    <source>
        <dbReference type="SMART" id="SM00235"/>
    </source>
</evidence>
<evidence type="ECO:0000256" key="3">
    <source>
        <dbReference type="ARBA" id="ARBA00022723"/>
    </source>
</evidence>
<comment type="cofactor">
    <cofactor evidence="10">
        <name>Zn(2+)</name>
        <dbReference type="ChEBI" id="CHEBI:29105"/>
    </cofactor>
    <text evidence="10">Binds 2 Zn(2+) ions per subunit.</text>
</comment>
<organism evidence="13">
    <name type="scientific">Magallana gigas</name>
    <name type="common">Pacific oyster</name>
    <name type="synonym">Crassostrea gigas</name>
    <dbReference type="NCBI Taxonomy" id="29159"/>
    <lineage>
        <taxon>Eukaryota</taxon>
        <taxon>Metazoa</taxon>
        <taxon>Spiralia</taxon>
        <taxon>Lophotrochozoa</taxon>
        <taxon>Mollusca</taxon>
        <taxon>Bivalvia</taxon>
        <taxon>Autobranchia</taxon>
        <taxon>Pteriomorphia</taxon>
        <taxon>Ostreida</taxon>
        <taxon>Ostreoidea</taxon>
        <taxon>Ostreidae</taxon>
        <taxon>Magallana</taxon>
    </lineage>
</organism>
<dbReference type="PANTHER" id="PTHR10201:SF294">
    <property type="entry name" value="MATRIX METALLOPROTEINASE 16"/>
    <property type="match status" value="1"/>
</dbReference>
<feature type="binding site" evidence="10">
    <location>
        <position position="176"/>
    </location>
    <ligand>
        <name>Ca(2+)</name>
        <dbReference type="ChEBI" id="CHEBI:29108"/>
        <label>3</label>
    </ligand>
</feature>
<dbReference type="SUPFAM" id="SSF47090">
    <property type="entry name" value="PGBD-like"/>
    <property type="match status" value="1"/>
</dbReference>
<accession>K1REH9</accession>
<dbReference type="Gene3D" id="2.110.10.10">
    <property type="entry name" value="Hemopexin-like domain"/>
    <property type="match status" value="1"/>
</dbReference>
<evidence type="ECO:0000313" key="13">
    <source>
        <dbReference type="EMBL" id="EKC39795.1"/>
    </source>
</evidence>
<feature type="binding site" evidence="10">
    <location>
        <position position="201"/>
    </location>
    <ligand>
        <name>Ca(2+)</name>
        <dbReference type="ChEBI" id="CHEBI:29108"/>
        <label>1</label>
    </ligand>
</feature>
<dbReference type="InterPro" id="IPR002477">
    <property type="entry name" value="Peptidoglycan-bd-like"/>
</dbReference>
<dbReference type="InterPro" id="IPR001818">
    <property type="entry name" value="Pept_M10_metallopeptidase"/>
</dbReference>
<sequence>MNTIICLAVGVTDFHFNVKAFFEKFGYLEEKTSSGQQHSPADREKAIRNFQQLVGLPVTGILDRKTVKKMQAPRCGNKDILRDKDTAARTKSSNLLKPAEFKTLGLKWPKTEVSWKVIGYTRTNPLSQSQHRRAFINAFNKWSSVSPLRFREVASGDADIIIDFKRYDHGDGSPFDGRSGTLAHAFFPGTSAISGDTHFDDDEKWTMGTSEGTNLEIVAAHEFGHALGLSHSSTPEALMAPYYQGYDPNYKLHNDDIRGIQSLYARDGSMYATRKELIYKFNRNGIGFERGFPKKTRKIYKRAPKNAGAAVKDRYGRVYMFKGNKIFRYTDYQLDQGYPKRIPGKNNFYRTIQAAITWYDGRTYVFKGDKYSIWDERYINPPSGYPRPISSFWGGIPVNVEAAIRWGSNTYFKFDDRYRRKYAGYPKPKAAPWLGCGRTTPK</sequence>
<dbReference type="FunFam" id="3.40.390.10:FF:000068">
    <property type="entry name" value="Predicted protein"/>
    <property type="match status" value="1"/>
</dbReference>
<dbReference type="GO" id="GO:0030574">
    <property type="term" value="P:collagen catabolic process"/>
    <property type="evidence" value="ECO:0007669"/>
    <property type="project" value="TreeGrafter"/>
</dbReference>
<dbReference type="GO" id="GO:0006508">
    <property type="term" value="P:proteolysis"/>
    <property type="evidence" value="ECO:0007669"/>
    <property type="project" value="UniProtKB-KW"/>
</dbReference>
<dbReference type="HOGENOM" id="CLU_015489_8_3_1"/>
<keyword evidence="3 9" id="KW-0479">Metal-binding</keyword>
<feature type="active site" evidence="8">
    <location>
        <position position="222"/>
    </location>
</feature>
<keyword evidence="6 10" id="KW-0106">Calcium</keyword>
<dbReference type="SMART" id="SM00235">
    <property type="entry name" value="ZnMc"/>
    <property type="match status" value="1"/>
</dbReference>
<dbReference type="InterPro" id="IPR018487">
    <property type="entry name" value="Hemopexin-like_repeat"/>
</dbReference>
<feature type="binding site" evidence="10">
    <location>
        <position position="203"/>
    </location>
    <ligand>
        <name>Ca(2+)</name>
        <dbReference type="ChEBI" id="CHEBI:29108"/>
        <label>3</label>
    </ligand>
</feature>
<keyword evidence="7" id="KW-0482">Metalloprotease</keyword>
<dbReference type="SUPFAM" id="SSF55486">
    <property type="entry name" value="Metalloproteases ('zincins'), catalytic domain"/>
    <property type="match status" value="1"/>
</dbReference>
<feature type="binding site" evidence="10">
    <location>
        <position position="169"/>
    </location>
    <ligand>
        <name>Zn(2+)</name>
        <dbReference type="ChEBI" id="CHEBI:29105"/>
        <label>1</label>
    </ligand>
</feature>
<feature type="modified residue" description="Phosphotyrosine; by PKDCC" evidence="11">
    <location>
        <position position="338"/>
    </location>
</feature>
<feature type="binding site" evidence="9">
    <location>
        <position position="225"/>
    </location>
    <ligand>
        <name>Zn(2+)</name>
        <dbReference type="ChEBI" id="CHEBI:29105"/>
        <label>2</label>
        <note>catalytic</note>
    </ligand>
</feature>
<dbReference type="InterPro" id="IPR036375">
    <property type="entry name" value="Hemopexin-like_dom_sf"/>
</dbReference>
<feature type="domain" description="Peptidase metallopeptidase" evidence="12">
    <location>
        <begin position="104"/>
        <end position="266"/>
    </location>
</feature>
<feature type="binding site" evidence="10">
    <location>
        <position position="310"/>
    </location>
    <ligand>
        <name>Ca(2+)</name>
        <dbReference type="ChEBI" id="CHEBI:29108"/>
        <label>5</label>
    </ligand>
</feature>
<dbReference type="InterPro" id="IPR021190">
    <property type="entry name" value="Pept_M10A"/>
</dbReference>
<feature type="binding site" evidence="10">
    <location>
        <position position="203"/>
    </location>
    <ligand>
        <name>Ca(2+)</name>
        <dbReference type="ChEBI" id="CHEBI:29108"/>
        <label>1</label>
    </ligand>
</feature>
<feature type="binding site" evidence="10">
    <location>
        <position position="200"/>
    </location>
    <ligand>
        <name>Ca(2+)</name>
        <dbReference type="ChEBI" id="CHEBI:29108"/>
        <label>3</label>
    </ligand>
</feature>
<dbReference type="PANTHER" id="PTHR10201">
    <property type="entry name" value="MATRIX METALLOPROTEINASE"/>
    <property type="match status" value="1"/>
</dbReference>
<feature type="binding site" evidence="10">
    <location>
        <position position="179"/>
    </location>
    <ligand>
        <name>Ca(2+)</name>
        <dbReference type="ChEBI" id="CHEBI:29108"/>
        <label>3</label>
    </ligand>
</feature>
<dbReference type="GO" id="GO:0005615">
    <property type="term" value="C:extracellular space"/>
    <property type="evidence" value="ECO:0007669"/>
    <property type="project" value="TreeGrafter"/>
</dbReference>
<dbReference type="PROSITE" id="PS51642">
    <property type="entry name" value="HEMOPEXIN_2"/>
    <property type="match status" value="1"/>
</dbReference>